<dbReference type="Proteomes" id="UP001060414">
    <property type="component" value="Chromosome"/>
</dbReference>
<evidence type="ECO:0000313" key="3">
    <source>
        <dbReference type="Proteomes" id="UP001060414"/>
    </source>
</evidence>
<accession>A0ABY5ZMR8</accession>
<organism evidence="2 3">
    <name type="scientific">Geoalkalibacter halelectricus</name>
    <dbReference type="NCBI Taxonomy" id="2847045"/>
    <lineage>
        <taxon>Bacteria</taxon>
        <taxon>Pseudomonadati</taxon>
        <taxon>Thermodesulfobacteriota</taxon>
        <taxon>Desulfuromonadia</taxon>
        <taxon>Desulfuromonadales</taxon>
        <taxon>Geoalkalibacteraceae</taxon>
        <taxon>Geoalkalibacter</taxon>
    </lineage>
</organism>
<keyword evidence="3" id="KW-1185">Reference proteome</keyword>
<sequence>MTDPNDYPQAAKAFLLAHPAYCRKKAAELGPHVARMIGELLADHAIRNLRKAQSVLRLADKYGPKRLDEACDYLLHFGATELRRLTHVLENGIPLYWKSTQELSPRCARIHRHRQPTKPSTPKVKLLNNCDPGPAQ</sequence>
<proteinExistence type="predicted"/>
<evidence type="ECO:0000313" key="2">
    <source>
        <dbReference type="EMBL" id="UWZ79784.1"/>
    </source>
</evidence>
<name>A0ABY5ZMR8_9BACT</name>
<protein>
    <submittedName>
        <fullName evidence="2">Uncharacterized protein</fullName>
    </submittedName>
</protein>
<gene>
    <name evidence="2" type="ORF">L9S41_19230</name>
</gene>
<dbReference type="RefSeq" id="WP_260748135.1">
    <property type="nucleotide sequence ID" value="NZ_CP092109.1"/>
</dbReference>
<reference evidence="2" key="1">
    <citation type="journal article" date="2022" name="Environ. Microbiol.">
        <title>Geoalkalibacter halelectricus SAP #1 sp. nov. possessing extracellular electron transfer and mineral#reducing capabilities from a haloalkaline environment.</title>
        <authorList>
            <person name="Yadav S."/>
            <person name="Singh R."/>
            <person name="Sundharam S.S."/>
            <person name="Chaudhary S."/>
            <person name="Krishnamurthi S."/>
            <person name="Patil S.A."/>
        </authorList>
    </citation>
    <scope>NUCLEOTIDE SEQUENCE</scope>
    <source>
        <strain evidence="2">SAP-1</strain>
    </source>
</reference>
<feature type="region of interest" description="Disordered" evidence="1">
    <location>
        <begin position="113"/>
        <end position="136"/>
    </location>
</feature>
<evidence type="ECO:0000256" key="1">
    <source>
        <dbReference type="SAM" id="MobiDB-lite"/>
    </source>
</evidence>
<dbReference type="EMBL" id="CP092109">
    <property type="protein sequence ID" value="UWZ79784.1"/>
    <property type="molecule type" value="Genomic_DNA"/>
</dbReference>